<dbReference type="PANTHER" id="PTHR23053:SF0">
    <property type="entry name" value="HYDROCEPHALUS-INDUCING PROTEIN HOMOLOG"/>
    <property type="match status" value="1"/>
</dbReference>
<proteinExistence type="predicted"/>
<comment type="caution">
    <text evidence="2">The sequence shown here is derived from an EMBL/GenBank/DDBJ whole genome shotgun (WGS) entry which is preliminary data.</text>
</comment>
<protein>
    <recommendedName>
        <fullName evidence="4">MSP domain-containing protein</fullName>
    </recommendedName>
</protein>
<feature type="region of interest" description="Disordered" evidence="1">
    <location>
        <begin position="22"/>
        <end position="110"/>
    </location>
</feature>
<feature type="non-terminal residue" evidence="2">
    <location>
        <position position="1"/>
    </location>
</feature>
<dbReference type="GO" id="GO:0005930">
    <property type="term" value="C:axoneme"/>
    <property type="evidence" value="ECO:0007669"/>
    <property type="project" value="TreeGrafter"/>
</dbReference>
<name>A0A0P7UCS0_SCLFO</name>
<evidence type="ECO:0000313" key="2">
    <source>
        <dbReference type="EMBL" id="KPP56504.1"/>
    </source>
</evidence>
<evidence type="ECO:0000256" key="1">
    <source>
        <dbReference type="SAM" id="MobiDB-lite"/>
    </source>
</evidence>
<feature type="non-terminal residue" evidence="2">
    <location>
        <position position="284"/>
    </location>
</feature>
<accession>A0A0P7UCS0</accession>
<dbReference type="GO" id="GO:0003341">
    <property type="term" value="P:cilium movement"/>
    <property type="evidence" value="ECO:0007669"/>
    <property type="project" value="TreeGrafter"/>
</dbReference>
<evidence type="ECO:0000313" key="3">
    <source>
        <dbReference type="Proteomes" id="UP000034805"/>
    </source>
</evidence>
<dbReference type="GO" id="GO:1904158">
    <property type="term" value="P:axonemal central apparatus assembly"/>
    <property type="evidence" value="ECO:0007669"/>
    <property type="project" value="TreeGrafter"/>
</dbReference>
<dbReference type="EMBL" id="JARO02020674">
    <property type="protein sequence ID" value="KPP56504.1"/>
    <property type="molecule type" value="Genomic_DNA"/>
</dbReference>
<dbReference type="InterPro" id="IPR033305">
    <property type="entry name" value="Hydin-like"/>
</dbReference>
<dbReference type="AlphaFoldDB" id="A0A0P7UCS0"/>
<organism evidence="2 3">
    <name type="scientific">Scleropages formosus</name>
    <name type="common">Asian bonytongue</name>
    <name type="synonym">Osteoglossum formosum</name>
    <dbReference type="NCBI Taxonomy" id="113540"/>
    <lineage>
        <taxon>Eukaryota</taxon>
        <taxon>Metazoa</taxon>
        <taxon>Chordata</taxon>
        <taxon>Craniata</taxon>
        <taxon>Vertebrata</taxon>
        <taxon>Euteleostomi</taxon>
        <taxon>Actinopterygii</taxon>
        <taxon>Neopterygii</taxon>
        <taxon>Teleostei</taxon>
        <taxon>Osteoglossocephala</taxon>
        <taxon>Osteoglossomorpha</taxon>
        <taxon>Osteoglossiformes</taxon>
        <taxon>Osteoglossidae</taxon>
        <taxon>Scleropages</taxon>
    </lineage>
</organism>
<gene>
    <name evidence="2" type="ORF">Z043_125869</name>
</gene>
<sequence length="284" mass="31936">KRPVLSDQQMTGCFTFMVPAAEEPGEGIREDMDLLGSTSFPAPLSKIPKEDQVPSSKGRGKKADAGKESQKEKRRTGKKGKRGTESPPLSTVTAMSDTESQLERSQKYKERKYPENGVALVIHNNSPIDTEVHFCFKNDTKAMTFMLDPSSMTLKPNERQELTVWAYPTSPGLVEDSVICCVKENPESIVIRFSCQGVRPELELDRKQLHFDKVLLNRRVTKTLCLRNSTLLPVAWRLSLLDSLGEEFGVSQDQGVILPQAEYNLQVHFRATRPVVMKKAIRLE</sequence>
<dbReference type="InterPro" id="IPR013783">
    <property type="entry name" value="Ig-like_fold"/>
</dbReference>
<reference evidence="2 3" key="1">
    <citation type="submission" date="2015-08" db="EMBL/GenBank/DDBJ databases">
        <title>The genome of the Asian arowana (Scleropages formosus).</title>
        <authorList>
            <person name="Tan M.H."/>
            <person name="Gan H.M."/>
            <person name="Croft L.J."/>
            <person name="Austin C.M."/>
        </authorList>
    </citation>
    <scope>NUCLEOTIDE SEQUENCE [LARGE SCALE GENOMIC DNA]</scope>
    <source>
        <strain evidence="2">Aro1</strain>
    </source>
</reference>
<feature type="compositionally biased region" description="Basic residues" evidence="1">
    <location>
        <begin position="72"/>
        <end position="81"/>
    </location>
</feature>
<dbReference type="PANTHER" id="PTHR23053">
    <property type="entry name" value="DLEC1 DELETED IN LUNG AND ESOPHAGEAL CANCER 1"/>
    <property type="match status" value="1"/>
</dbReference>
<dbReference type="Proteomes" id="UP000034805">
    <property type="component" value="Unassembled WGS sequence"/>
</dbReference>
<feature type="compositionally biased region" description="Basic and acidic residues" evidence="1">
    <location>
        <begin position="101"/>
        <end position="110"/>
    </location>
</feature>
<evidence type="ECO:0008006" key="4">
    <source>
        <dbReference type="Google" id="ProtNLM"/>
    </source>
</evidence>
<feature type="compositionally biased region" description="Polar residues" evidence="1">
    <location>
        <begin position="87"/>
        <end position="99"/>
    </location>
</feature>
<dbReference type="Gene3D" id="2.60.40.10">
    <property type="entry name" value="Immunoglobulins"/>
    <property type="match status" value="2"/>
</dbReference>
<feature type="compositionally biased region" description="Basic and acidic residues" evidence="1">
    <location>
        <begin position="61"/>
        <end position="71"/>
    </location>
</feature>